<feature type="transmembrane region" description="Helical" evidence="6">
    <location>
        <begin position="365"/>
        <end position="385"/>
    </location>
</feature>
<evidence type="ECO:0000256" key="6">
    <source>
        <dbReference type="SAM" id="Phobius"/>
    </source>
</evidence>
<accession>A0ABP8H0T0</accession>
<keyword evidence="2" id="KW-1003">Cell membrane</keyword>
<sequence length="662" mass="69110">MDQLTLLLEQVFNGLQYGVLLFLMAAGLTLVFGIVNFINLAHGVQFMLGAYFSLMVARFTGSYALGVLGAMAGTLLVGALLERTLFRRLYARDHLDQVLCTFGVILICNEAANMIWGPEPLNAPIPAFLQGQVALFGGAQVPVYRLAVIAVGLAVAALLYFVVSFTRAGMLIRACASNRQMLGLLGVDVARIHRAIFGFGALLAGLAGAMAAPLFSVVPGMGDEMVIVAFSVVIIGGLGSVKGALIGGLLIGMVDTLGRAYAKPLLAMAFSPQLAGAVGPALSSMLIYLLMAAVLLLRPQGLLPPRGVRRAGHAPPPAIGRHGMAIARPEASPAWALGLLAVLAALPLLAQALDQPFLLDLVARFMVFGIAALSLGFILGFGGLVSFGHALYLGIGAYAVGILAYHGVGGAAVQWPVAVLASSMVALATGTVALRTSGSFFIMITLAFSQMFYFIGVSLSDYGGDDGMSLPVRSALGPLDLNEPAVFYYLCLAALAAAYLGCRRLVRSKFGLALQGARSNDRQMRALGYDTFGYRMAAMAIAAAACGFAGALLANSTQFVGPHFMHWARSGDLMTMVIVGGVGTYLGPVLGAFTLLGLEKYLADFTQHWPILLGAALILVVLGSRGGIHALLGQRPHLLRLPAARRAPAAPMPAPAATLREG</sequence>
<evidence type="ECO:0000256" key="5">
    <source>
        <dbReference type="ARBA" id="ARBA00023136"/>
    </source>
</evidence>
<feature type="transmembrane region" description="Helical" evidence="6">
    <location>
        <begin position="486"/>
        <end position="502"/>
    </location>
</feature>
<evidence type="ECO:0000256" key="3">
    <source>
        <dbReference type="ARBA" id="ARBA00022692"/>
    </source>
</evidence>
<comment type="caution">
    <text evidence="7">The sequence shown here is derived from an EMBL/GenBank/DDBJ whole genome shotgun (WGS) entry which is preliminary data.</text>
</comment>
<keyword evidence="3 6" id="KW-0812">Transmembrane</keyword>
<feature type="transmembrane region" description="Helical" evidence="6">
    <location>
        <begin position="440"/>
        <end position="459"/>
    </location>
</feature>
<evidence type="ECO:0000256" key="4">
    <source>
        <dbReference type="ARBA" id="ARBA00022989"/>
    </source>
</evidence>
<feature type="transmembrane region" description="Helical" evidence="6">
    <location>
        <begin position="20"/>
        <end position="41"/>
    </location>
</feature>
<reference evidence="8" key="1">
    <citation type="journal article" date="2019" name="Int. J. Syst. Evol. Microbiol.">
        <title>The Global Catalogue of Microorganisms (GCM) 10K type strain sequencing project: providing services to taxonomists for standard genome sequencing and annotation.</title>
        <authorList>
            <consortium name="The Broad Institute Genomics Platform"/>
            <consortium name="The Broad Institute Genome Sequencing Center for Infectious Disease"/>
            <person name="Wu L."/>
            <person name="Ma J."/>
        </authorList>
    </citation>
    <scope>NUCLEOTIDE SEQUENCE [LARGE SCALE GENOMIC DNA]</scope>
    <source>
        <strain evidence="8">JCM 17666</strain>
    </source>
</reference>
<protein>
    <recommendedName>
        <fullName evidence="9">ABC transporter permease</fullName>
    </recommendedName>
</protein>
<comment type="subcellular location">
    <subcellularLocation>
        <location evidence="1">Cell membrane</location>
        <topology evidence="1">Multi-pass membrane protein</topology>
    </subcellularLocation>
</comment>
<dbReference type="EMBL" id="BAABFO010000009">
    <property type="protein sequence ID" value="GAA4332556.1"/>
    <property type="molecule type" value="Genomic_DNA"/>
</dbReference>
<dbReference type="RefSeq" id="WP_345249427.1">
    <property type="nucleotide sequence ID" value="NZ_BAABFO010000009.1"/>
</dbReference>
<dbReference type="PANTHER" id="PTHR30482">
    <property type="entry name" value="HIGH-AFFINITY BRANCHED-CHAIN AMINO ACID TRANSPORT SYSTEM PERMEASE"/>
    <property type="match status" value="1"/>
</dbReference>
<dbReference type="InterPro" id="IPR001851">
    <property type="entry name" value="ABC_transp_permease"/>
</dbReference>
<evidence type="ECO:0000256" key="1">
    <source>
        <dbReference type="ARBA" id="ARBA00004651"/>
    </source>
</evidence>
<keyword evidence="8" id="KW-1185">Reference proteome</keyword>
<feature type="transmembrane region" description="Helical" evidence="6">
    <location>
        <begin position="143"/>
        <end position="163"/>
    </location>
</feature>
<feature type="transmembrane region" description="Helical" evidence="6">
    <location>
        <begin position="227"/>
        <end position="254"/>
    </location>
</feature>
<keyword evidence="5 6" id="KW-0472">Membrane</keyword>
<feature type="transmembrane region" description="Helical" evidence="6">
    <location>
        <begin position="274"/>
        <end position="297"/>
    </location>
</feature>
<evidence type="ECO:0000313" key="8">
    <source>
        <dbReference type="Proteomes" id="UP001501671"/>
    </source>
</evidence>
<dbReference type="CDD" id="cd06581">
    <property type="entry name" value="TM_PBP1_LivM_like"/>
    <property type="match status" value="1"/>
</dbReference>
<dbReference type="Proteomes" id="UP001501671">
    <property type="component" value="Unassembled WGS sequence"/>
</dbReference>
<keyword evidence="4 6" id="KW-1133">Transmembrane helix</keyword>
<organism evidence="7 8">
    <name type="scientific">Pigmentiphaga soli</name>
    <dbReference type="NCBI Taxonomy" id="1007095"/>
    <lineage>
        <taxon>Bacteria</taxon>
        <taxon>Pseudomonadati</taxon>
        <taxon>Pseudomonadota</taxon>
        <taxon>Betaproteobacteria</taxon>
        <taxon>Burkholderiales</taxon>
        <taxon>Alcaligenaceae</taxon>
        <taxon>Pigmentiphaga</taxon>
    </lineage>
</organism>
<evidence type="ECO:0000256" key="2">
    <source>
        <dbReference type="ARBA" id="ARBA00022475"/>
    </source>
</evidence>
<dbReference type="CDD" id="cd06582">
    <property type="entry name" value="TM_PBP1_LivH_like"/>
    <property type="match status" value="1"/>
</dbReference>
<evidence type="ECO:0000313" key="7">
    <source>
        <dbReference type="EMBL" id="GAA4332556.1"/>
    </source>
</evidence>
<feature type="transmembrane region" description="Helical" evidence="6">
    <location>
        <begin position="532"/>
        <end position="553"/>
    </location>
</feature>
<gene>
    <name evidence="7" type="ORF">GCM10023144_22750</name>
</gene>
<dbReference type="InterPro" id="IPR043428">
    <property type="entry name" value="LivM-like"/>
</dbReference>
<evidence type="ECO:0008006" key="9">
    <source>
        <dbReference type="Google" id="ProtNLM"/>
    </source>
</evidence>
<feature type="transmembrane region" description="Helical" evidence="6">
    <location>
        <begin position="61"/>
        <end position="81"/>
    </location>
</feature>
<feature type="transmembrane region" description="Helical" evidence="6">
    <location>
        <begin position="610"/>
        <end position="632"/>
    </location>
</feature>
<feature type="transmembrane region" description="Helical" evidence="6">
    <location>
        <begin position="573"/>
        <end position="598"/>
    </location>
</feature>
<name>A0ABP8H0T0_9BURK</name>
<dbReference type="Pfam" id="PF02653">
    <property type="entry name" value="BPD_transp_2"/>
    <property type="match status" value="2"/>
</dbReference>
<dbReference type="PANTHER" id="PTHR30482:SF17">
    <property type="entry name" value="ABC TRANSPORTER ATP-BINDING PROTEIN"/>
    <property type="match status" value="1"/>
</dbReference>
<proteinExistence type="predicted"/>
<feature type="transmembrane region" description="Helical" evidence="6">
    <location>
        <begin position="195"/>
        <end position="215"/>
    </location>
</feature>
<feature type="transmembrane region" description="Helical" evidence="6">
    <location>
        <begin position="334"/>
        <end position="353"/>
    </location>
</feature>